<sequence>MALITYTACPCCGSSKIKEVLKAEDFTVSHEKFAIWECADCTLRFTQDIPDAASVGAYYKSENYISHSDTKEGLVNGLYHKVRQRTLKGKHTLVQKVTGLKTGKLLDLGAGTGAFLNFMHTNQWDVMGLEPDDVARGKAKELYNLDLRSADQLFKLPPGSFHAITMWHVLEHVHELHPYIEQLHKLLKKNGKLIIAVPNYTSYDASAYKEFWAAYDVPRHLYHFSPASIKKLVSLHGMKVESEHAMWFDSFYISMLSEQYKNGKGNLPKAFINGLLSNTKTSMNKEKCSSLVYVISGIEN</sequence>
<keyword evidence="1" id="KW-0808">Transferase</keyword>
<evidence type="ECO:0000313" key="2">
    <source>
        <dbReference type="Proteomes" id="UP000812270"/>
    </source>
</evidence>
<dbReference type="PANTHER" id="PTHR43861:SF6">
    <property type="entry name" value="METHYLTRANSFERASE TYPE 11"/>
    <property type="match status" value="1"/>
</dbReference>
<dbReference type="GO" id="GO:0008168">
    <property type="term" value="F:methyltransferase activity"/>
    <property type="evidence" value="ECO:0007669"/>
    <property type="project" value="UniProtKB-KW"/>
</dbReference>
<evidence type="ECO:0000313" key="1">
    <source>
        <dbReference type="EMBL" id="MBV4358429.1"/>
    </source>
</evidence>
<protein>
    <submittedName>
        <fullName evidence="1">Class I SAM-dependent methyltransferase</fullName>
    </submittedName>
</protein>
<dbReference type="EMBL" id="JAHSPG010000012">
    <property type="protein sequence ID" value="MBV4358429.1"/>
    <property type="molecule type" value="Genomic_DNA"/>
</dbReference>
<comment type="caution">
    <text evidence="1">The sequence shown here is derived from an EMBL/GenBank/DDBJ whole genome shotgun (WGS) entry which is preliminary data.</text>
</comment>
<keyword evidence="2" id="KW-1185">Reference proteome</keyword>
<accession>A0A9E2W515</accession>
<dbReference type="PANTHER" id="PTHR43861">
    <property type="entry name" value="TRANS-ACONITATE 2-METHYLTRANSFERASE-RELATED"/>
    <property type="match status" value="1"/>
</dbReference>
<proteinExistence type="predicted"/>
<dbReference type="Proteomes" id="UP000812270">
    <property type="component" value="Unassembled WGS sequence"/>
</dbReference>
<reference evidence="1" key="1">
    <citation type="submission" date="2021-06" db="EMBL/GenBank/DDBJ databases">
        <authorList>
            <person name="Huq M.A."/>
        </authorList>
    </citation>
    <scope>NUCLEOTIDE SEQUENCE</scope>
    <source>
        <strain evidence="1">MAH-26</strain>
    </source>
</reference>
<dbReference type="RefSeq" id="WP_217792108.1">
    <property type="nucleotide sequence ID" value="NZ_JAHSPG010000012.1"/>
</dbReference>
<dbReference type="CDD" id="cd02440">
    <property type="entry name" value="AdoMet_MTases"/>
    <property type="match status" value="1"/>
</dbReference>
<dbReference type="AlphaFoldDB" id="A0A9E2W515"/>
<keyword evidence="1" id="KW-0489">Methyltransferase</keyword>
<name>A0A9E2W515_9BACT</name>
<dbReference type="Pfam" id="PF13489">
    <property type="entry name" value="Methyltransf_23"/>
    <property type="match status" value="1"/>
</dbReference>
<gene>
    <name evidence="1" type="ORF">KTO63_14785</name>
</gene>
<dbReference type="GO" id="GO:0032259">
    <property type="term" value="P:methylation"/>
    <property type="evidence" value="ECO:0007669"/>
    <property type="project" value="UniProtKB-KW"/>
</dbReference>
<organism evidence="1 2">
    <name type="scientific">Pinibacter aurantiacus</name>
    <dbReference type="NCBI Taxonomy" id="2851599"/>
    <lineage>
        <taxon>Bacteria</taxon>
        <taxon>Pseudomonadati</taxon>
        <taxon>Bacteroidota</taxon>
        <taxon>Chitinophagia</taxon>
        <taxon>Chitinophagales</taxon>
        <taxon>Chitinophagaceae</taxon>
        <taxon>Pinibacter</taxon>
    </lineage>
</organism>